<protein>
    <submittedName>
        <fullName evidence="1">Uncharacterized protein</fullName>
    </submittedName>
</protein>
<accession>A0A8K0UPZ1</accession>
<dbReference type="EMBL" id="JAEVFJ010000014">
    <property type="protein sequence ID" value="KAH8100868.1"/>
    <property type="molecule type" value="Genomic_DNA"/>
</dbReference>
<reference evidence="1" key="1">
    <citation type="journal article" date="2021" name="New Phytol.">
        <title>Evolutionary innovations through gain and loss of genes in the ectomycorrhizal Boletales.</title>
        <authorList>
            <person name="Wu G."/>
            <person name="Miyauchi S."/>
            <person name="Morin E."/>
            <person name="Kuo A."/>
            <person name="Drula E."/>
            <person name="Varga T."/>
            <person name="Kohler A."/>
            <person name="Feng B."/>
            <person name="Cao Y."/>
            <person name="Lipzen A."/>
            <person name="Daum C."/>
            <person name="Hundley H."/>
            <person name="Pangilinan J."/>
            <person name="Johnson J."/>
            <person name="Barry K."/>
            <person name="LaButti K."/>
            <person name="Ng V."/>
            <person name="Ahrendt S."/>
            <person name="Min B."/>
            <person name="Choi I.G."/>
            <person name="Park H."/>
            <person name="Plett J.M."/>
            <person name="Magnuson J."/>
            <person name="Spatafora J.W."/>
            <person name="Nagy L.G."/>
            <person name="Henrissat B."/>
            <person name="Grigoriev I.V."/>
            <person name="Yang Z.L."/>
            <person name="Xu J."/>
            <person name="Martin F.M."/>
        </authorList>
    </citation>
    <scope>NUCLEOTIDE SEQUENCE</scope>
    <source>
        <strain evidence="1">KKN 215</strain>
    </source>
</reference>
<gene>
    <name evidence="1" type="ORF">BXZ70DRAFT_133438</name>
</gene>
<dbReference type="AlphaFoldDB" id="A0A8K0UPZ1"/>
<sequence length="95" mass="10726">MTGTSSCSLLRCSSIFLLSCINAYRWRSSFIGIRAEILEHVPQAQPRCLFVSHSSSLRRIRLKGGKERTHCEFLVLCNLGRCEPCGMALNLLMLH</sequence>
<evidence type="ECO:0000313" key="1">
    <source>
        <dbReference type="EMBL" id="KAH8100868.1"/>
    </source>
</evidence>
<evidence type="ECO:0000313" key="2">
    <source>
        <dbReference type="Proteomes" id="UP000813824"/>
    </source>
</evidence>
<name>A0A8K0UPZ1_9AGAR</name>
<proteinExistence type="predicted"/>
<keyword evidence="2" id="KW-1185">Reference proteome</keyword>
<dbReference type="Proteomes" id="UP000813824">
    <property type="component" value="Unassembled WGS sequence"/>
</dbReference>
<organism evidence="1 2">
    <name type="scientific">Cristinia sonorae</name>
    <dbReference type="NCBI Taxonomy" id="1940300"/>
    <lineage>
        <taxon>Eukaryota</taxon>
        <taxon>Fungi</taxon>
        <taxon>Dikarya</taxon>
        <taxon>Basidiomycota</taxon>
        <taxon>Agaricomycotina</taxon>
        <taxon>Agaricomycetes</taxon>
        <taxon>Agaricomycetidae</taxon>
        <taxon>Agaricales</taxon>
        <taxon>Pleurotineae</taxon>
        <taxon>Stephanosporaceae</taxon>
        <taxon>Cristinia</taxon>
    </lineage>
</organism>
<comment type="caution">
    <text evidence="1">The sequence shown here is derived from an EMBL/GenBank/DDBJ whole genome shotgun (WGS) entry which is preliminary data.</text>
</comment>